<dbReference type="EMBL" id="CAJJDP010000011">
    <property type="protein sequence ID" value="CAD8140743.1"/>
    <property type="molecule type" value="Genomic_DNA"/>
</dbReference>
<comment type="caution">
    <text evidence="2">The sequence shown here is derived from an EMBL/GenBank/DDBJ whole genome shotgun (WGS) entry which is preliminary data.</text>
</comment>
<organism evidence="2 3">
    <name type="scientific">Paramecium octaurelia</name>
    <dbReference type="NCBI Taxonomy" id="43137"/>
    <lineage>
        <taxon>Eukaryota</taxon>
        <taxon>Sar</taxon>
        <taxon>Alveolata</taxon>
        <taxon>Ciliophora</taxon>
        <taxon>Intramacronucleata</taxon>
        <taxon>Oligohymenophorea</taxon>
        <taxon>Peniculida</taxon>
        <taxon>Parameciidae</taxon>
        <taxon>Paramecium</taxon>
    </lineage>
</organism>
<evidence type="ECO:0000313" key="2">
    <source>
        <dbReference type="EMBL" id="CAD8140743.1"/>
    </source>
</evidence>
<sequence length="148" mass="17659">MLPYQRELESSNIDTTIIRIGQYSKLNLIKQNDYITQLIEEYSDEKSLLIYQIEELKIQQQLVEEQFFQTALFADLTQLMNKELLEKFQIQIQQLQQKYQQKVKDLGLQQEIVKTEGQLQNKPIEDVLSQVENFSKVMEELRNKETKN</sequence>
<keyword evidence="1" id="KW-0175">Coiled coil</keyword>
<proteinExistence type="predicted"/>
<reference evidence="2" key="1">
    <citation type="submission" date="2021-01" db="EMBL/GenBank/DDBJ databases">
        <authorList>
            <consortium name="Genoscope - CEA"/>
            <person name="William W."/>
        </authorList>
    </citation>
    <scope>NUCLEOTIDE SEQUENCE</scope>
</reference>
<feature type="coiled-coil region" evidence="1">
    <location>
        <begin position="85"/>
        <end position="144"/>
    </location>
</feature>
<name>A0A8S1SJQ4_PAROT</name>
<dbReference type="AlphaFoldDB" id="A0A8S1SJQ4"/>
<evidence type="ECO:0000313" key="3">
    <source>
        <dbReference type="Proteomes" id="UP000683925"/>
    </source>
</evidence>
<dbReference type="Proteomes" id="UP000683925">
    <property type="component" value="Unassembled WGS sequence"/>
</dbReference>
<protein>
    <submittedName>
        <fullName evidence="2">Uncharacterized protein</fullName>
    </submittedName>
</protein>
<accession>A0A8S1SJQ4</accession>
<keyword evidence="3" id="KW-1185">Reference proteome</keyword>
<gene>
    <name evidence="2" type="ORF">POCTA_138.1.T0120062</name>
</gene>
<evidence type="ECO:0000256" key="1">
    <source>
        <dbReference type="SAM" id="Coils"/>
    </source>
</evidence>